<organism evidence="1 2">
    <name type="scientific">Sporosarcina limicola</name>
    <dbReference type="NCBI Taxonomy" id="34101"/>
    <lineage>
        <taxon>Bacteria</taxon>
        <taxon>Bacillati</taxon>
        <taxon>Bacillota</taxon>
        <taxon>Bacilli</taxon>
        <taxon>Bacillales</taxon>
        <taxon>Caryophanaceae</taxon>
        <taxon>Sporosarcina</taxon>
    </lineage>
</organism>
<reference evidence="1" key="1">
    <citation type="submission" date="2020-10" db="EMBL/GenBank/DDBJ databases">
        <title>Genomic Encyclopedia of Type Strains, Phase IV (KMG-IV): sequencing the most valuable type-strain genomes for metagenomic binning, comparative biology and taxonomic classification.</title>
        <authorList>
            <person name="Goeker M."/>
        </authorList>
    </citation>
    <scope>NUCLEOTIDE SEQUENCE</scope>
    <source>
        <strain evidence="1">DSM 13886</strain>
    </source>
</reference>
<keyword evidence="2" id="KW-1185">Reference proteome</keyword>
<proteinExistence type="predicted"/>
<dbReference type="AlphaFoldDB" id="A0A927R8L6"/>
<protein>
    <submittedName>
        <fullName evidence="1">Uncharacterized protein</fullName>
    </submittedName>
</protein>
<dbReference type="EMBL" id="JADBEL010000053">
    <property type="protein sequence ID" value="MBE1557129.1"/>
    <property type="molecule type" value="Genomic_DNA"/>
</dbReference>
<evidence type="ECO:0000313" key="1">
    <source>
        <dbReference type="EMBL" id="MBE1557129.1"/>
    </source>
</evidence>
<dbReference type="RefSeq" id="WP_275403122.1">
    <property type="nucleotide sequence ID" value="NZ_JADBEL010000053.1"/>
</dbReference>
<dbReference type="Proteomes" id="UP000658225">
    <property type="component" value="Unassembled WGS sequence"/>
</dbReference>
<comment type="caution">
    <text evidence="1">The sequence shown here is derived from an EMBL/GenBank/DDBJ whole genome shotgun (WGS) entry which is preliminary data.</text>
</comment>
<gene>
    <name evidence="1" type="ORF">H4683_004261</name>
</gene>
<evidence type="ECO:0000313" key="2">
    <source>
        <dbReference type="Proteomes" id="UP000658225"/>
    </source>
</evidence>
<accession>A0A927R8L6</accession>
<sequence>MRSHRGDLDGFSSLFPGDEKQVGWDLLELLMIIIEDKKRTE</sequence>
<name>A0A927R8L6_9BACL</name>